<sequence>MSVQGKNVIFVLGGPGSGKGTQAIAISKKYGFGYASAGDLLREEASKPDSVNGQRIKEIISAGQLVPPELLVETLKHAIVSSPSQYFLLDGFPRSLVQDEKFREQAGLADCVLLLDVPTEVLIDRLRKRGLTSGRADDNDTVIPKRVETHNRDTLPVIEKWEKEGKLEKVDGNKSIQEVEELFVNTLRKYWRF</sequence>
<dbReference type="InterPro" id="IPR000850">
    <property type="entry name" value="Adenylat/UMP-CMP_kin"/>
</dbReference>
<evidence type="ECO:0000313" key="6">
    <source>
        <dbReference type="Proteomes" id="UP000179807"/>
    </source>
</evidence>
<evidence type="ECO:0000256" key="3">
    <source>
        <dbReference type="ARBA" id="ARBA00022777"/>
    </source>
</evidence>
<comment type="caution">
    <text evidence="5">The sequence shown here is derived from an EMBL/GenBank/DDBJ whole genome shotgun (WGS) entry which is preliminary data.</text>
</comment>
<comment type="similarity">
    <text evidence="4">Belongs to the adenylate kinase family.</text>
</comment>
<dbReference type="PROSITE" id="PS00113">
    <property type="entry name" value="ADENYLATE_KINASE"/>
    <property type="match status" value="1"/>
</dbReference>
<dbReference type="Proteomes" id="UP000179807">
    <property type="component" value="Unassembled WGS sequence"/>
</dbReference>
<keyword evidence="1 4" id="KW-0808">Transferase</keyword>
<dbReference type="GO" id="GO:0019205">
    <property type="term" value="F:nucleobase-containing compound kinase activity"/>
    <property type="evidence" value="ECO:0007669"/>
    <property type="project" value="InterPro"/>
</dbReference>
<evidence type="ECO:0000313" key="5">
    <source>
        <dbReference type="EMBL" id="OHT02651.1"/>
    </source>
</evidence>
<dbReference type="InterPro" id="IPR033690">
    <property type="entry name" value="Adenylat_kinase_CS"/>
</dbReference>
<dbReference type="GO" id="GO:0005524">
    <property type="term" value="F:ATP binding"/>
    <property type="evidence" value="ECO:0007669"/>
    <property type="project" value="InterPro"/>
</dbReference>
<dbReference type="PANTHER" id="PTHR23359">
    <property type="entry name" value="NUCLEOTIDE KINASE"/>
    <property type="match status" value="1"/>
</dbReference>
<accession>A0A1J4JUH4</accession>
<organism evidence="5 6">
    <name type="scientific">Tritrichomonas foetus</name>
    <dbReference type="NCBI Taxonomy" id="1144522"/>
    <lineage>
        <taxon>Eukaryota</taxon>
        <taxon>Metamonada</taxon>
        <taxon>Parabasalia</taxon>
        <taxon>Tritrichomonadida</taxon>
        <taxon>Tritrichomonadidae</taxon>
        <taxon>Tritrichomonas</taxon>
    </lineage>
</organism>
<evidence type="ECO:0000256" key="4">
    <source>
        <dbReference type="RuleBase" id="RU003330"/>
    </source>
</evidence>
<dbReference type="GO" id="GO:0006139">
    <property type="term" value="P:nucleobase-containing compound metabolic process"/>
    <property type="evidence" value="ECO:0007669"/>
    <property type="project" value="InterPro"/>
</dbReference>
<dbReference type="Gene3D" id="3.40.50.300">
    <property type="entry name" value="P-loop containing nucleotide triphosphate hydrolases"/>
    <property type="match status" value="1"/>
</dbReference>
<proteinExistence type="inferred from homology"/>
<evidence type="ECO:0000256" key="2">
    <source>
        <dbReference type="ARBA" id="ARBA00022741"/>
    </source>
</evidence>
<evidence type="ECO:0000256" key="1">
    <source>
        <dbReference type="ARBA" id="ARBA00022679"/>
    </source>
</evidence>
<dbReference type="OrthoDB" id="442176at2759"/>
<protein>
    <submittedName>
        <fullName evidence="5">Adenylate kinase family protein</fullName>
    </submittedName>
</protein>
<dbReference type="RefSeq" id="XP_068355787.1">
    <property type="nucleotide sequence ID" value="XM_068493490.1"/>
</dbReference>
<dbReference type="InterPro" id="IPR027417">
    <property type="entry name" value="P-loop_NTPase"/>
</dbReference>
<keyword evidence="3 4" id="KW-0418">Kinase</keyword>
<dbReference type="SUPFAM" id="SSF52540">
    <property type="entry name" value="P-loop containing nucleoside triphosphate hydrolases"/>
    <property type="match status" value="1"/>
</dbReference>
<dbReference type="VEuPathDB" id="TrichDB:TRFO_07087"/>
<reference evidence="5" key="1">
    <citation type="submission" date="2016-10" db="EMBL/GenBank/DDBJ databases">
        <authorList>
            <person name="Benchimol M."/>
            <person name="Almeida L.G."/>
            <person name="Vasconcelos A.T."/>
            <person name="Perreira-Neves A."/>
            <person name="Rosa I.A."/>
            <person name="Tasca T."/>
            <person name="Bogo M.R."/>
            <person name="de Souza W."/>
        </authorList>
    </citation>
    <scope>NUCLEOTIDE SEQUENCE [LARGE SCALE GENOMIC DNA]</scope>
    <source>
        <strain evidence="5">K</strain>
    </source>
</reference>
<name>A0A1J4JUH4_9EUKA</name>
<gene>
    <name evidence="5" type="ORF">TRFO_07087</name>
</gene>
<dbReference type="AlphaFoldDB" id="A0A1J4JUH4"/>
<dbReference type="CDD" id="cd01428">
    <property type="entry name" value="ADK"/>
    <property type="match status" value="1"/>
</dbReference>
<dbReference type="GeneID" id="94828194"/>
<dbReference type="Pfam" id="PF00406">
    <property type="entry name" value="ADK"/>
    <property type="match status" value="1"/>
</dbReference>
<dbReference type="PRINTS" id="PR00094">
    <property type="entry name" value="ADENYLTKNASE"/>
</dbReference>
<dbReference type="EMBL" id="MLAK01000860">
    <property type="protein sequence ID" value="OHT02651.1"/>
    <property type="molecule type" value="Genomic_DNA"/>
</dbReference>
<keyword evidence="6" id="KW-1185">Reference proteome</keyword>
<keyword evidence="2" id="KW-0547">Nucleotide-binding</keyword>
<dbReference type="HAMAP" id="MF_00235">
    <property type="entry name" value="Adenylate_kinase_Adk"/>
    <property type="match status" value="1"/>
</dbReference>